<gene>
    <name evidence="1" type="ORF">LOY88_002918</name>
</gene>
<protein>
    <submittedName>
        <fullName evidence="1">Uncharacterized protein</fullName>
    </submittedName>
</protein>
<name>A0ACB8UYI3_9EURO</name>
<accession>A0ACB8UYI3</accession>
<dbReference type="EMBL" id="JALBCA010000036">
    <property type="protein sequence ID" value="KAI2387773.1"/>
    <property type="molecule type" value="Genomic_DNA"/>
</dbReference>
<evidence type="ECO:0000313" key="1">
    <source>
        <dbReference type="EMBL" id="KAI2387773.1"/>
    </source>
</evidence>
<comment type="caution">
    <text evidence="1">The sequence shown here is derived from an EMBL/GenBank/DDBJ whole genome shotgun (WGS) entry which is preliminary data.</text>
</comment>
<proteinExistence type="predicted"/>
<sequence>MADKGGPGAQQPGDAKNTAERLSDTMKSGPEGMKKSAEGAVNQAKESATKATDSASKAMGMGRWFNWIHKRYSADTSSRPEVILPYSASSVVVRDLGFKD</sequence>
<reference evidence="1" key="1">
    <citation type="journal article" date="2022" name="bioRxiv">
        <title>Population genetic analysis of Ophidiomyces ophidiicola, the causative agent of snake fungal disease, indicates recent introductions to the USA.</title>
        <authorList>
            <person name="Ladner J.T."/>
            <person name="Palmer J.M."/>
            <person name="Ettinger C.L."/>
            <person name="Stajich J.E."/>
            <person name="Farrell T.M."/>
            <person name="Glorioso B.M."/>
            <person name="Lawson B."/>
            <person name="Price S.J."/>
            <person name="Stengle A.G."/>
            <person name="Grear D.A."/>
            <person name="Lorch J.M."/>
        </authorList>
    </citation>
    <scope>NUCLEOTIDE SEQUENCE</scope>
    <source>
        <strain evidence="1">NWHC 24266-5</strain>
    </source>
</reference>
<organism evidence="1">
    <name type="scientific">Ophidiomyces ophidiicola</name>
    <dbReference type="NCBI Taxonomy" id="1387563"/>
    <lineage>
        <taxon>Eukaryota</taxon>
        <taxon>Fungi</taxon>
        <taxon>Dikarya</taxon>
        <taxon>Ascomycota</taxon>
        <taxon>Pezizomycotina</taxon>
        <taxon>Eurotiomycetes</taxon>
        <taxon>Eurotiomycetidae</taxon>
        <taxon>Onygenales</taxon>
        <taxon>Onygenaceae</taxon>
        <taxon>Ophidiomyces</taxon>
    </lineage>
</organism>